<feature type="compositionally biased region" description="Basic and acidic residues" evidence="1">
    <location>
        <begin position="826"/>
        <end position="838"/>
    </location>
</feature>
<feature type="compositionally biased region" description="Polar residues" evidence="1">
    <location>
        <begin position="395"/>
        <end position="411"/>
    </location>
</feature>
<feature type="compositionally biased region" description="Polar residues" evidence="1">
    <location>
        <begin position="809"/>
        <end position="825"/>
    </location>
</feature>
<dbReference type="GO" id="GO:0042795">
    <property type="term" value="P:snRNA transcription by RNA polymerase II"/>
    <property type="evidence" value="ECO:0007669"/>
    <property type="project" value="TreeGrafter"/>
</dbReference>
<evidence type="ECO:0000256" key="1">
    <source>
        <dbReference type="SAM" id="MobiDB-lite"/>
    </source>
</evidence>
<dbReference type="PANTHER" id="PTHR14633:SF3">
    <property type="entry name" value="LITTLE ELONGATION COMPLEX SUBUNIT 2"/>
    <property type="match status" value="1"/>
</dbReference>
<evidence type="ECO:0000313" key="4">
    <source>
        <dbReference type="WBParaSite" id="SRDH1_19080.1"/>
    </source>
</evidence>
<dbReference type="WBParaSite" id="SRDH1_19080.1">
    <property type="protein sequence ID" value="SRDH1_19080.1"/>
    <property type="gene ID" value="SRDH1_19080"/>
</dbReference>
<feature type="domain" description="Little elongation complex subunit 2 C-terminal" evidence="2">
    <location>
        <begin position="553"/>
        <end position="693"/>
    </location>
</feature>
<proteinExistence type="predicted"/>
<accession>A0AA85ER33</accession>
<dbReference type="Proteomes" id="UP000050792">
    <property type="component" value="Unassembled WGS sequence"/>
</dbReference>
<dbReference type="GO" id="GO:0008023">
    <property type="term" value="C:transcription elongation factor complex"/>
    <property type="evidence" value="ECO:0007669"/>
    <property type="project" value="InterPro"/>
</dbReference>
<protein>
    <recommendedName>
        <fullName evidence="2">Little elongation complex subunit 2 C-terminal domain-containing protein</fullName>
    </recommendedName>
</protein>
<feature type="region of interest" description="Disordered" evidence="1">
    <location>
        <begin position="776"/>
        <end position="838"/>
    </location>
</feature>
<reference evidence="3" key="1">
    <citation type="submission" date="2022-06" db="EMBL/GenBank/DDBJ databases">
        <authorList>
            <person name="Berger JAMES D."/>
            <person name="Berger JAMES D."/>
        </authorList>
    </citation>
    <scope>NUCLEOTIDE SEQUENCE [LARGE SCALE GENOMIC DNA]</scope>
</reference>
<dbReference type="PANTHER" id="PTHR14633">
    <property type="entry name" value="LITTLE ELONGATION COMPLEX SUBUNIT 2"/>
    <property type="match status" value="1"/>
</dbReference>
<organism evidence="3 4">
    <name type="scientific">Schistosoma rodhaini</name>
    <dbReference type="NCBI Taxonomy" id="6188"/>
    <lineage>
        <taxon>Eukaryota</taxon>
        <taxon>Metazoa</taxon>
        <taxon>Spiralia</taxon>
        <taxon>Lophotrochozoa</taxon>
        <taxon>Platyhelminthes</taxon>
        <taxon>Trematoda</taxon>
        <taxon>Digenea</taxon>
        <taxon>Strigeidida</taxon>
        <taxon>Schistosomatoidea</taxon>
        <taxon>Schistosomatidae</taxon>
        <taxon>Schistosoma</taxon>
    </lineage>
</organism>
<evidence type="ECO:0000259" key="2">
    <source>
        <dbReference type="Pfam" id="PF10505"/>
    </source>
</evidence>
<feature type="region of interest" description="Disordered" evidence="1">
    <location>
        <begin position="395"/>
        <end position="418"/>
    </location>
</feature>
<evidence type="ECO:0000313" key="3">
    <source>
        <dbReference type="Proteomes" id="UP000050792"/>
    </source>
</evidence>
<dbReference type="GO" id="GO:0045945">
    <property type="term" value="P:positive regulation of transcription by RNA polymerase III"/>
    <property type="evidence" value="ECO:0007669"/>
    <property type="project" value="TreeGrafter"/>
</dbReference>
<sequence length="838" mass="95390">MVLSTGWDLVPYSNLLEVQREVFEYFTDLRSIAKPSRPDFESDVCMPDIDLICTCFIKPEYSITATDVKLFKELLKISSVDGNKSSHSKKREMNRLQKLHSLILQAQISVQRQLELANPCSHNGLPLTNEKQLMELQGKEQTFYINTLPSSYKLSGTTKSVTNFSTVTFTFIEFLQRNYFIYKVPSIEMFSVNKQIDATYYFEKMLPFPTSVYKQIHHSVEYLVLLTENVLNCLFLLKALVGVYVPFDVTVKNTDASFSRKTIQFGNIILTSPFPPRVRARLFYESLVKQLCFEHNSGDQERLKCALTTNKVMEKINISSPRTLRSCTKAQEYGLSVNKLDHTEALSDTDDELRIDLDERDSNDHSYKQSSSSICNPGNVANFCTVVERSTNKQQENTNSLSVINFSSTPDSPADETPKSPCFNQIIESKSIVHSPSPRIIPLEPIKIMCELSQDSSSLETICLSKRLTFNSPTSNKMNKTEVNQESNKNSVRAYSYSSLKLGNKNLLVQFCDTIWSNNESCQACKTSPSDGQCPLWPSCNTRNQTNSIINDESKKSNLKPICVQIKPEYLGDWGCEMLENQELELSWLGSFIRNNSDILRIRLYPNSGKIILIEYQSMEEMLKTYPHFKPQDNVNRLSGLLDQLFNLEPGSYLLTQTKIASDNSFDIYQSVSDNQSFDKDAHQINLNQISSQFSTSSERILNLLSLEDDKFNGSTIPEEIASTLYLVRRLRLDLDIPAGFEIIHNSQNDKSERNLKLPGLNRIDCMENCSKQISSSSKLIKEKTSNKSSKSRVMKVITSKKKKTTTSMAKNSNKGRQPPTGSKNTNDKHRRERQRTN</sequence>
<dbReference type="InterPro" id="IPR019535">
    <property type="entry name" value="ICE2_C"/>
</dbReference>
<dbReference type="Pfam" id="PF10505">
    <property type="entry name" value="NARG2_C"/>
    <property type="match status" value="1"/>
</dbReference>
<dbReference type="GO" id="GO:0042796">
    <property type="term" value="P:snRNA transcription by RNA polymerase III"/>
    <property type="evidence" value="ECO:0007669"/>
    <property type="project" value="TreeGrafter"/>
</dbReference>
<reference evidence="4" key="2">
    <citation type="submission" date="2023-11" db="UniProtKB">
        <authorList>
            <consortium name="WormBaseParasite"/>
        </authorList>
    </citation>
    <scope>IDENTIFICATION</scope>
</reference>
<feature type="compositionally biased region" description="Basic residues" evidence="1">
    <location>
        <begin position="790"/>
        <end position="805"/>
    </location>
</feature>
<keyword evidence="3" id="KW-1185">Reference proteome</keyword>
<name>A0AA85ER33_9TREM</name>
<dbReference type="AlphaFoldDB" id="A0AA85ER33"/>